<protein>
    <submittedName>
        <fullName evidence="1">Uncharacterized protein</fullName>
    </submittedName>
</protein>
<organism evidence="1 2">
    <name type="scientific">Geobacillus thermocatenulatus</name>
    <dbReference type="NCBI Taxonomy" id="33938"/>
    <lineage>
        <taxon>Bacteria</taxon>
        <taxon>Bacillati</taxon>
        <taxon>Bacillota</taxon>
        <taxon>Bacilli</taxon>
        <taxon>Bacillales</taxon>
        <taxon>Anoxybacillaceae</taxon>
        <taxon>Geobacillus</taxon>
        <taxon>Geobacillus thermoleovorans group</taxon>
    </lineage>
</organism>
<gene>
    <name evidence="1" type="ORF">B9L19_08240</name>
</gene>
<evidence type="ECO:0000313" key="1">
    <source>
        <dbReference type="EMBL" id="OXB89977.1"/>
    </source>
</evidence>
<dbReference type="KEGG" id="gtm:GT3921_04900"/>
<evidence type="ECO:0000313" key="2">
    <source>
        <dbReference type="Proteomes" id="UP000198378"/>
    </source>
</evidence>
<proteinExistence type="predicted"/>
<dbReference type="RefSeq" id="WP_047752604.1">
    <property type="nucleotide sequence ID" value="NZ_CP018058.1"/>
</dbReference>
<keyword evidence="2" id="KW-1185">Reference proteome</keyword>
<dbReference type="AlphaFoldDB" id="A0A226QEE1"/>
<dbReference type="EMBL" id="NEWK01000001">
    <property type="protein sequence ID" value="OXB89977.1"/>
    <property type="molecule type" value="Genomic_DNA"/>
</dbReference>
<reference evidence="1 2" key="1">
    <citation type="submission" date="2017-05" db="EMBL/GenBank/DDBJ databases">
        <title>The genome sequence of Geobacillus thermocatenulatus DSM 730.</title>
        <authorList>
            <person name="Ramaloko W.T."/>
            <person name="Koen N."/>
            <person name="Polliack S."/>
            <person name="Aliyu H."/>
            <person name="Lebre P."/>
            <person name="Mohr T."/>
            <person name="Oswald F."/>
            <person name="Zwick M."/>
            <person name="Neumann A."/>
            <person name="Syldatk C."/>
            <person name="Cowan D."/>
            <person name="De Maayer P."/>
        </authorList>
    </citation>
    <scope>NUCLEOTIDE SEQUENCE [LARGE SCALE GENOMIC DNA]</scope>
    <source>
        <strain evidence="1 2">BGSC 93A1</strain>
    </source>
</reference>
<name>A0A226QEE1_9BACL</name>
<sequence>MEKSYFGVHDVDDKGNKIIITCEGVDDQQLAHFGGLDLHVKAVKTLIRNTNGTDFARKAGDFFIEDKVIALYLNEIGRLIRNFSDEREWLKDYSNMELVQNFLEHWQDNSEIVELVNADNQAMENASKEFKREEDEIWENIISELRSEKK</sequence>
<accession>A0A226QEE1</accession>
<comment type="caution">
    <text evidence="1">The sequence shown here is derived from an EMBL/GenBank/DDBJ whole genome shotgun (WGS) entry which is preliminary data.</text>
</comment>
<dbReference type="Proteomes" id="UP000198378">
    <property type="component" value="Unassembled WGS sequence"/>
</dbReference>